<dbReference type="EMBL" id="JBHUEE010000005">
    <property type="protein sequence ID" value="MFD1718385.1"/>
    <property type="molecule type" value="Genomic_DNA"/>
</dbReference>
<protein>
    <submittedName>
        <fullName evidence="3">Carboxymuconolactone decarboxylase family protein</fullName>
    </submittedName>
</protein>
<sequence>MSGSVRRRPRRPDELDAEQRAVYDRIVGGPRGSQAGQVPVTNDDGSLAGPFDLMTIAPAVGDAVQQVGAAIRFTTSLEPLVREAAILLVAARHGCEFEWRAHAGAARAAGAGEDQLAELGAGQVPAGLTAEQAQALAAVRAMLVNGRLDDAEYSAASDQLGERTLAELVWLCGYYSMLALALAVFTPTSDEPE</sequence>
<dbReference type="Proteomes" id="UP001597277">
    <property type="component" value="Unassembled WGS sequence"/>
</dbReference>
<evidence type="ECO:0000256" key="1">
    <source>
        <dbReference type="SAM" id="MobiDB-lite"/>
    </source>
</evidence>
<dbReference type="Gene3D" id="1.20.1290.10">
    <property type="entry name" value="AhpD-like"/>
    <property type="match status" value="1"/>
</dbReference>
<feature type="region of interest" description="Disordered" evidence="1">
    <location>
        <begin position="1"/>
        <end position="20"/>
    </location>
</feature>
<evidence type="ECO:0000259" key="2">
    <source>
        <dbReference type="Pfam" id="PF02627"/>
    </source>
</evidence>
<dbReference type="PANTHER" id="PTHR34846">
    <property type="entry name" value="4-CARBOXYMUCONOLACTONE DECARBOXYLASE FAMILY PROTEIN (AFU_ORTHOLOGUE AFUA_6G11590)"/>
    <property type="match status" value="1"/>
</dbReference>
<dbReference type="InterPro" id="IPR003779">
    <property type="entry name" value="CMD-like"/>
</dbReference>
<reference evidence="4" key="1">
    <citation type="journal article" date="2019" name="Int. J. Syst. Evol. Microbiol.">
        <title>The Global Catalogue of Microorganisms (GCM) 10K type strain sequencing project: providing services to taxonomists for standard genome sequencing and annotation.</title>
        <authorList>
            <consortium name="The Broad Institute Genomics Platform"/>
            <consortium name="The Broad Institute Genome Sequencing Center for Infectious Disease"/>
            <person name="Wu L."/>
            <person name="Ma J."/>
        </authorList>
    </citation>
    <scope>NUCLEOTIDE SEQUENCE [LARGE SCALE GENOMIC DNA]</scope>
    <source>
        <strain evidence="4">JCM 17130</strain>
    </source>
</reference>
<feature type="compositionally biased region" description="Basic and acidic residues" evidence="1">
    <location>
        <begin position="11"/>
        <end position="20"/>
    </location>
</feature>
<keyword evidence="4" id="KW-1185">Reference proteome</keyword>
<dbReference type="RefSeq" id="WP_388006571.1">
    <property type="nucleotide sequence ID" value="NZ_JBHUEE010000005.1"/>
</dbReference>
<evidence type="ECO:0000313" key="4">
    <source>
        <dbReference type="Proteomes" id="UP001597277"/>
    </source>
</evidence>
<dbReference type="InterPro" id="IPR029032">
    <property type="entry name" value="AhpD-like"/>
</dbReference>
<gene>
    <name evidence="3" type="ORF">ACFSE6_11100</name>
</gene>
<feature type="compositionally biased region" description="Basic residues" evidence="1">
    <location>
        <begin position="1"/>
        <end position="10"/>
    </location>
</feature>
<dbReference type="SUPFAM" id="SSF69118">
    <property type="entry name" value="AhpD-like"/>
    <property type="match status" value="1"/>
</dbReference>
<comment type="caution">
    <text evidence="3">The sequence shown here is derived from an EMBL/GenBank/DDBJ whole genome shotgun (WGS) entry which is preliminary data.</text>
</comment>
<feature type="domain" description="Carboxymuconolactone decarboxylase-like" evidence="2">
    <location>
        <begin position="58"/>
        <end position="140"/>
    </location>
</feature>
<accession>A0ABW4L4Y4</accession>
<dbReference type="PANTHER" id="PTHR34846:SF11">
    <property type="entry name" value="4-CARBOXYMUCONOLACTONE DECARBOXYLASE FAMILY PROTEIN (AFU_ORTHOLOGUE AFUA_6G11590)"/>
    <property type="match status" value="1"/>
</dbReference>
<organism evidence="3 4">
    <name type="scientific">Georgenia deserti</name>
    <dbReference type="NCBI Taxonomy" id="2093781"/>
    <lineage>
        <taxon>Bacteria</taxon>
        <taxon>Bacillati</taxon>
        <taxon>Actinomycetota</taxon>
        <taxon>Actinomycetes</taxon>
        <taxon>Micrococcales</taxon>
        <taxon>Bogoriellaceae</taxon>
        <taxon>Georgenia</taxon>
    </lineage>
</organism>
<name>A0ABW4L4Y4_9MICO</name>
<proteinExistence type="predicted"/>
<dbReference type="Pfam" id="PF02627">
    <property type="entry name" value="CMD"/>
    <property type="match status" value="1"/>
</dbReference>
<evidence type="ECO:0000313" key="3">
    <source>
        <dbReference type="EMBL" id="MFD1718385.1"/>
    </source>
</evidence>